<name>A0ACB7SP51_HYAAI</name>
<proteinExistence type="predicted"/>
<comment type="caution">
    <text evidence="1">The sequence shown here is derived from an EMBL/GenBank/DDBJ whole genome shotgun (WGS) entry which is preliminary data.</text>
</comment>
<sequence>MVAAQSELMDRTLSLKVRWQKSVRKRRPWEKGVAEKIQNLLEEMPNGDDSDFGDLTDSDDEYLPDIGKGVMADPTVQENSDDSSEDEAEATDTNSDTGSVDRGHWRKRLLKCSLPHHGCNGKCLELTEKHINLRHFQASVAEAPIAAGKQPVGRPSLSQQPATKKRKAAIKPPENNIYEIENKLRMQSILQTISTEQHWECIHKQAEALHPSCNIVVSSETLSKKQDAIPILV</sequence>
<keyword evidence="2" id="KW-1185">Reference proteome</keyword>
<gene>
    <name evidence="1" type="ORF">HPB50_006771</name>
</gene>
<evidence type="ECO:0000313" key="2">
    <source>
        <dbReference type="Proteomes" id="UP000821845"/>
    </source>
</evidence>
<accession>A0ACB7SP51</accession>
<evidence type="ECO:0000313" key="1">
    <source>
        <dbReference type="EMBL" id="KAH6935554.1"/>
    </source>
</evidence>
<dbReference type="EMBL" id="CM023483">
    <property type="protein sequence ID" value="KAH6935554.1"/>
    <property type="molecule type" value="Genomic_DNA"/>
</dbReference>
<protein>
    <submittedName>
        <fullName evidence="1">Uncharacterized protein</fullName>
    </submittedName>
</protein>
<dbReference type="Proteomes" id="UP000821845">
    <property type="component" value="Chromosome 3"/>
</dbReference>
<organism evidence="1 2">
    <name type="scientific">Hyalomma asiaticum</name>
    <name type="common">Tick</name>
    <dbReference type="NCBI Taxonomy" id="266040"/>
    <lineage>
        <taxon>Eukaryota</taxon>
        <taxon>Metazoa</taxon>
        <taxon>Ecdysozoa</taxon>
        <taxon>Arthropoda</taxon>
        <taxon>Chelicerata</taxon>
        <taxon>Arachnida</taxon>
        <taxon>Acari</taxon>
        <taxon>Parasitiformes</taxon>
        <taxon>Ixodida</taxon>
        <taxon>Ixodoidea</taxon>
        <taxon>Ixodidae</taxon>
        <taxon>Hyalomminae</taxon>
        <taxon>Hyalomma</taxon>
    </lineage>
</organism>
<reference evidence="1" key="1">
    <citation type="submission" date="2020-05" db="EMBL/GenBank/DDBJ databases">
        <title>Large-scale comparative analyses of tick genomes elucidate their genetic diversity and vector capacities.</title>
        <authorList>
            <person name="Jia N."/>
            <person name="Wang J."/>
            <person name="Shi W."/>
            <person name="Du L."/>
            <person name="Sun Y."/>
            <person name="Zhan W."/>
            <person name="Jiang J."/>
            <person name="Wang Q."/>
            <person name="Zhang B."/>
            <person name="Ji P."/>
            <person name="Sakyi L.B."/>
            <person name="Cui X."/>
            <person name="Yuan T."/>
            <person name="Jiang B."/>
            <person name="Yang W."/>
            <person name="Lam T.T.-Y."/>
            <person name="Chang Q."/>
            <person name="Ding S."/>
            <person name="Wang X."/>
            <person name="Zhu J."/>
            <person name="Ruan X."/>
            <person name="Zhao L."/>
            <person name="Wei J."/>
            <person name="Que T."/>
            <person name="Du C."/>
            <person name="Cheng J."/>
            <person name="Dai P."/>
            <person name="Han X."/>
            <person name="Huang E."/>
            <person name="Gao Y."/>
            <person name="Liu J."/>
            <person name="Shao H."/>
            <person name="Ye R."/>
            <person name="Li L."/>
            <person name="Wei W."/>
            <person name="Wang X."/>
            <person name="Wang C."/>
            <person name="Yang T."/>
            <person name="Huo Q."/>
            <person name="Li W."/>
            <person name="Guo W."/>
            <person name="Chen H."/>
            <person name="Zhou L."/>
            <person name="Ni X."/>
            <person name="Tian J."/>
            <person name="Zhou Y."/>
            <person name="Sheng Y."/>
            <person name="Liu T."/>
            <person name="Pan Y."/>
            <person name="Xia L."/>
            <person name="Li J."/>
            <person name="Zhao F."/>
            <person name="Cao W."/>
        </authorList>
    </citation>
    <scope>NUCLEOTIDE SEQUENCE</scope>
    <source>
        <strain evidence="1">Hyas-2018</strain>
    </source>
</reference>